<keyword evidence="3" id="KW-1185">Reference proteome</keyword>
<dbReference type="EMBL" id="JBEDNP010000006">
    <property type="protein sequence ID" value="MEQ3539703.1"/>
    <property type="molecule type" value="Genomic_DNA"/>
</dbReference>
<accession>A0ABV1JUT6</accession>
<evidence type="ECO:0000313" key="2">
    <source>
        <dbReference type="EMBL" id="MEQ3539703.1"/>
    </source>
</evidence>
<dbReference type="PANTHER" id="PTHR36440:SF1">
    <property type="entry name" value="PUTATIVE (AFU_ORTHOLOGUE AFUA_8G07350)-RELATED"/>
    <property type="match status" value="1"/>
</dbReference>
<dbReference type="Gene3D" id="2.60.120.10">
    <property type="entry name" value="Jelly Rolls"/>
    <property type="match status" value="1"/>
</dbReference>
<comment type="caution">
    <text evidence="2">The sequence shown here is derived from an EMBL/GenBank/DDBJ whole genome shotgun (WGS) entry which is preliminary data.</text>
</comment>
<evidence type="ECO:0000259" key="1">
    <source>
        <dbReference type="Pfam" id="PF07883"/>
    </source>
</evidence>
<name>A0ABV1JUT6_9PSEU</name>
<dbReference type="InterPro" id="IPR053146">
    <property type="entry name" value="QDO-like"/>
</dbReference>
<evidence type="ECO:0000313" key="3">
    <source>
        <dbReference type="Proteomes" id="UP001464923"/>
    </source>
</evidence>
<dbReference type="InterPro" id="IPR013096">
    <property type="entry name" value="Cupin_2"/>
</dbReference>
<dbReference type="InterPro" id="IPR011051">
    <property type="entry name" value="RmlC_Cupin_sf"/>
</dbReference>
<sequence length="160" mass="17043">MRRHVVRPGEGRPVTPDIVCTVSADDLPGRGVGIIEGTLAPGALIPPHTHAGVDEVTYVLAGEVTAEIGDAVVVAPTGSYLLKPRGLPHAFWNSGTTTARVLELHLPGGFERYYARMAELAADGSDGTDRFARMGALNHEFGVVHHPERIAALRERHGLS</sequence>
<dbReference type="SUPFAM" id="SSF51182">
    <property type="entry name" value="RmlC-like cupins"/>
    <property type="match status" value="1"/>
</dbReference>
<protein>
    <submittedName>
        <fullName evidence="2">Cupin domain-containing protein</fullName>
    </submittedName>
</protein>
<proteinExistence type="predicted"/>
<dbReference type="PANTHER" id="PTHR36440">
    <property type="entry name" value="PUTATIVE (AFU_ORTHOLOGUE AFUA_8G07350)-RELATED"/>
    <property type="match status" value="1"/>
</dbReference>
<dbReference type="Pfam" id="PF07883">
    <property type="entry name" value="Cupin_2"/>
    <property type="match status" value="1"/>
</dbReference>
<dbReference type="InterPro" id="IPR014710">
    <property type="entry name" value="RmlC-like_jellyroll"/>
</dbReference>
<organism evidence="2 3">
    <name type="scientific">Pseudonocardia tropica</name>
    <dbReference type="NCBI Taxonomy" id="681289"/>
    <lineage>
        <taxon>Bacteria</taxon>
        <taxon>Bacillati</taxon>
        <taxon>Actinomycetota</taxon>
        <taxon>Actinomycetes</taxon>
        <taxon>Pseudonocardiales</taxon>
        <taxon>Pseudonocardiaceae</taxon>
        <taxon>Pseudonocardia</taxon>
    </lineage>
</organism>
<reference evidence="2 3" key="1">
    <citation type="submission" date="2024-03" db="EMBL/GenBank/DDBJ databases">
        <title>Draft genome sequence of Pseudonocardia tropica JCM 19149.</title>
        <authorList>
            <person name="Butdee W."/>
            <person name="Duangmal K."/>
        </authorList>
    </citation>
    <scope>NUCLEOTIDE SEQUENCE [LARGE SCALE GENOMIC DNA]</scope>
    <source>
        <strain evidence="2 3">JCM 19149</strain>
    </source>
</reference>
<dbReference type="RefSeq" id="WP_345648798.1">
    <property type="nucleotide sequence ID" value="NZ_BAABLY010000059.1"/>
</dbReference>
<dbReference type="Proteomes" id="UP001464923">
    <property type="component" value="Unassembled WGS sequence"/>
</dbReference>
<feature type="domain" description="Cupin type-2" evidence="1">
    <location>
        <begin position="38"/>
        <end position="103"/>
    </location>
</feature>
<gene>
    <name evidence="2" type="ORF">WHI96_12775</name>
</gene>